<feature type="non-terminal residue" evidence="2">
    <location>
        <position position="1"/>
    </location>
</feature>
<dbReference type="EMBL" id="AUZZ01006562">
    <property type="protein sequence ID" value="EQD45907.1"/>
    <property type="molecule type" value="Genomic_DNA"/>
</dbReference>
<feature type="domain" description="H repeat-associated protein N-terminal" evidence="1">
    <location>
        <begin position="78"/>
        <end position="157"/>
    </location>
</feature>
<feature type="non-terminal residue" evidence="2">
    <location>
        <position position="159"/>
    </location>
</feature>
<protein>
    <submittedName>
        <fullName evidence="2">Transposase</fullName>
    </submittedName>
</protein>
<proteinExistence type="predicted"/>
<sequence>TCYGASSFLRLGETAGYGRRSGRYVAHGQIKHVYVRSLHRRSREVLSGTFDHPLLLANPRSEVAQIDFNTADLSSLIERLETITDPRDPRGVRHDFASTLVLIACATLAGNKSLVALSEWCDSSSQEVLCRLGARISPATGLRIPPSYATIRRAAMEVN</sequence>
<organism evidence="2">
    <name type="scientific">mine drainage metagenome</name>
    <dbReference type="NCBI Taxonomy" id="410659"/>
    <lineage>
        <taxon>unclassified sequences</taxon>
        <taxon>metagenomes</taxon>
        <taxon>ecological metagenomes</taxon>
    </lineage>
</organism>
<reference evidence="2" key="1">
    <citation type="submission" date="2013-08" db="EMBL/GenBank/DDBJ databases">
        <authorList>
            <person name="Mendez C."/>
            <person name="Richter M."/>
            <person name="Ferrer M."/>
            <person name="Sanchez J."/>
        </authorList>
    </citation>
    <scope>NUCLEOTIDE SEQUENCE</scope>
</reference>
<gene>
    <name evidence="2" type="ORF">B2A_09090</name>
</gene>
<evidence type="ECO:0000259" key="1">
    <source>
        <dbReference type="Pfam" id="PF13808"/>
    </source>
</evidence>
<comment type="caution">
    <text evidence="2">The sequence shown here is derived from an EMBL/GenBank/DDBJ whole genome shotgun (WGS) entry which is preliminary data.</text>
</comment>
<dbReference type="Pfam" id="PF13808">
    <property type="entry name" value="DDE_Tnp_1_assoc"/>
    <property type="match status" value="1"/>
</dbReference>
<reference evidence="2" key="2">
    <citation type="journal article" date="2014" name="ISME J.">
        <title>Microbial stratification in low pH oxic and suboxic macroscopic growths along an acid mine drainage.</title>
        <authorList>
            <person name="Mendez-Garcia C."/>
            <person name="Mesa V."/>
            <person name="Sprenger R.R."/>
            <person name="Richter M."/>
            <person name="Diez M.S."/>
            <person name="Solano J."/>
            <person name="Bargiela R."/>
            <person name="Golyshina O.V."/>
            <person name="Manteca A."/>
            <person name="Ramos J.L."/>
            <person name="Gallego J.R."/>
            <person name="Llorente I."/>
            <person name="Martins Dos Santos V.A."/>
            <person name="Jensen O.N."/>
            <person name="Pelaez A.I."/>
            <person name="Sanchez J."/>
            <person name="Ferrer M."/>
        </authorList>
    </citation>
    <scope>NUCLEOTIDE SEQUENCE</scope>
</reference>
<accession>T0ZN47</accession>
<evidence type="ECO:0000313" key="2">
    <source>
        <dbReference type="EMBL" id="EQD45907.1"/>
    </source>
</evidence>
<name>T0ZN47_9ZZZZ</name>
<dbReference type="InterPro" id="IPR032806">
    <property type="entry name" value="YbfD_N"/>
</dbReference>
<dbReference type="AlphaFoldDB" id="T0ZN47"/>